<dbReference type="GO" id="GO:0044550">
    <property type="term" value="P:secondary metabolite biosynthetic process"/>
    <property type="evidence" value="ECO:0007669"/>
    <property type="project" value="TreeGrafter"/>
</dbReference>
<keyword evidence="4" id="KW-0862">Zinc</keyword>
<dbReference type="Gene3D" id="1.10.10.10">
    <property type="entry name" value="Winged helix-like DNA-binding domain superfamily/Winged helix DNA-binding domain"/>
    <property type="match status" value="1"/>
</dbReference>
<evidence type="ECO:0000256" key="4">
    <source>
        <dbReference type="ARBA" id="ARBA00022833"/>
    </source>
</evidence>
<name>A0A0C3PB29_PISTI</name>
<feature type="domain" description="Metallo-beta-lactamase" evidence="5">
    <location>
        <begin position="33"/>
        <end position="246"/>
    </location>
</feature>
<accession>A0A0C3PB29</accession>
<keyword evidence="7" id="KW-1185">Reference proteome</keyword>
<evidence type="ECO:0000256" key="3">
    <source>
        <dbReference type="ARBA" id="ARBA00022801"/>
    </source>
</evidence>
<dbReference type="InterPro" id="IPR036388">
    <property type="entry name" value="WH-like_DNA-bd_sf"/>
</dbReference>
<dbReference type="AlphaFoldDB" id="A0A0C3PB29"/>
<organism evidence="6 7">
    <name type="scientific">Pisolithus tinctorius Marx 270</name>
    <dbReference type="NCBI Taxonomy" id="870435"/>
    <lineage>
        <taxon>Eukaryota</taxon>
        <taxon>Fungi</taxon>
        <taxon>Dikarya</taxon>
        <taxon>Basidiomycota</taxon>
        <taxon>Agaricomycotina</taxon>
        <taxon>Agaricomycetes</taxon>
        <taxon>Agaricomycetidae</taxon>
        <taxon>Boletales</taxon>
        <taxon>Sclerodermatineae</taxon>
        <taxon>Pisolithaceae</taxon>
        <taxon>Pisolithus</taxon>
    </lineage>
</organism>
<dbReference type="InterPro" id="IPR047921">
    <property type="entry name" value="LACTB2-like_MBL-fold"/>
</dbReference>
<keyword evidence="2" id="KW-0479">Metal-binding</keyword>
<dbReference type="InterPro" id="IPR036866">
    <property type="entry name" value="RibonucZ/Hydroxyglut_hydro"/>
</dbReference>
<reference evidence="7" key="2">
    <citation type="submission" date="2015-01" db="EMBL/GenBank/DDBJ databases">
        <title>Evolutionary Origins and Diversification of the Mycorrhizal Mutualists.</title>
        <authorList>
            <consortium name="DOE Joint Genome Institute"/>
            <consortium name="Mycorrhizal Genomics Consortium"/>
            <person name="Kohler A."/>
            <person name="Kuo A."/>
            <person name="Nagy L.G."/>
            <person name="Floudas D."/>
            <person name="Copeland A."/>
            <person name="Barry K.W."/>
            <person name="Cichocki N."/>
            <person name="Veneault-Fourrey C."/>
            <person name="LaButti K."/>
            <person name="Lindquist E.A."/>
            <person name="Lipzen A."/>
            <person name="Lundell T."/>
            <person name="Morin E."/>
            <person name="Murat C."/>
            <person name="Riley R."/>
            <person name="Ohm R."/>
            <person name="Sun H."/>
            <person name="Tunlid A."/>
            <person name="Henrissat B."/>
            <person name="Grigoriev I.V."/>
            <person name="Hibbett D.S."/>
            <person name="Martin F."/>
        </authorList>
    </citation>
    <scope>NUCLEOTIDE SEQUENCE [LARGE SCALE GENOMIC DNA]</scope>
    <source>
        <strain evidence="7">Marx 270</strain>
    </source>
</reference>
<dbReference type="GO" id="GO:0046872">
    <property type="term" value="F:metal ion binding"/>
    <property type="evidence" value="ECO:0007669"/>
    <property type="project" value="UniProtKB-KW"/>
</dbReference>
<evidence type="ECO:0000256" key="1">
    <source>
        <dbReference type="ARBA" id="ARBA00006759"/>
    </source>
</evidence>
<dbReference type="InterPro" id="IPR001279">
    <property type="entry name" value="Metallo-B-lactamas"/>
</dbReference>
<dbReference type="InParanoid" id="A0A0C3PB29"/>
<gene>
    <name evidence="6" type="ORF">M404DRAFT_13572</name>
</gene>
<dbReference type="EMBL" id="KN831951">
    <property type="protein sequence ID" value="KIO10845.1"/>
    <property type="molecule type" value="Genomic_DNA"/>
</dbReference>
<evidence type="ECO:0000313" key="7">
    <source>
        <dbReference type="Proteomes" id="UP000054217"/>
    </source>
</evidence>
<dbReference type="InterPro" id="IPR041516">
    <property type="entry name" value="LACTB2_WH"/>
</dbReference>
<proteinExistence type="inferred from homology"/>
<evidence type="ECO:0000256" key="2">
    <source>
        <dbReference type="ARBA" id="ARBA00022723"/>
    </source>
</evidence>
<dbReference type="Pfam" id="PF17778">
    <property type="entry name" value="WHD_BLACT"/>
    <property type="match status" value="1"/>
</dbReference>
<dbReference type="SMART" id="SM00849">
    <property type="entry name" value="Lactamase_B"/>
    <property type="match status" value="1"/>
</dbReference>
<dbReference type="Proteomes" id="UP000054217">
    <property type="component" value="Unassembled WGS sequence"/>
</dbReference>
<reference evidence="6 7" key="1">
    <citation type="submission" date="2014-04" db="EMBL/GenBank/DDBJ databases">
        <authorList>
            <consortium name="DOE Joint Genome Institute"/>
            <person name="Kuo A."/>
            <person name="Kohler A."/>
            <person name="Costa M.D."/>
            <person name="Nagy L.G."/>
            <person name="Floudas D."/>
            <person name="Copeland A."/>
            <person name="Barry K.W."/>
            <person name="Cichocki N."/>
            <person name="Veneault-Fourrey C."/>
            <person name="LaButti K."/>
            <person name="Lindquist E.A."/>
            <person name="Lipzen A."/>
            <person name="Lundell T."/>
            <person name="Morin E."/>
            <person name="Murat C."/>
            <person name="Sun H."/>
            <person name="Tunlid A."/>
            <person name="Henrissat B."/>
            <person name="Grigoriev I.V."/>
            <person name="Hibbett D.S."/>
            <person name="Martin F."/>
            <person name="Nordberg H.P."/>
            <person name="Cantor M.N."/>
            <person name="Hua S.X."/>
        </authorList>
    </citation>
    <scope>NUCLEOTIDE SEQUENCE [LARGE SCALE GENOMIC DNA]</scope>
    <source>
        <strain evidence="6 7">Marx 270</strain>
    </source>
</reference>
<evidence type="ECO:0000259" key="5">
    <source>
        <dbReference type="SMART" id="SM00849"/>
    </source>
</evidence>
<dbReference type="PANTHER" id="PTHR23131">
    <property type="entry name" value="ENDORIBONUCLEASE LACTB2"/>
    <property type="match status" value="1"/>
</dbReference>
<dbReference type="HOGENOM" id="CLU_048478_1_3_1"/>
<sequence>MAQKLEVLPSITRLSKHVVRVLGQNPGKFTLQGTNTYLIGEGRPYILIDTGEGKPEYITLLESVLVEDDVRRVSDNSQGKQHISDVIISHWHPDHVGGVPSILALLRRLWDTQNPHLPFEPPRLHKFPHTSLPDNRLALVRDTILSGSYDPGIAGAPFHDLKDGQTFPITTLFPLPEDSPTLRVVHSPGHTEDSICLLSSADKILYTADTVLGQGTAVFENLGTYISTLRSLLSLRDEYVTLYPGHGPVVPDGAQSIEGYINHRMEREEQILRVLEQPPPEGKSSWSTWDIVSTIYAAYPRNLWEAAARSVNQHLEKLANDGKVRKLGGEGKESQWELLVESKSFRSGF</sequence>
<dbReference type="Pfam" id="PF00753">
    <property type="entry name" value="Lactamase_B"/>
    <property type="match status" value="1"/>
</dbReference>
<dbReference type="CDD" id="cd07722">
    <property type="entry name" value="LACTB2-like_MBL-fold"/>
    <property type="match status" value="1"/>
</dbReference>
<dbReference type="OrthoDB" id="17458at2759"/>
<dbReference type="Gene3D" id="3.60.15.10">
    <property type="entry name" value="Ribonuclease Z/Hydroxyacylglutathione hydrolase-like"/>
    <property type="match status" value="1"/>
</dbReference>
<dbReference type="InterPro" id="IPR050662">
    <property type="entry name" value="Sec-metab_biosynth-thioest"/>
</dbReference>
<evidence type="ECO:0000313" key="6">
    <source>
        <dbReference type="EMBL" id="KIO10845.1"/>
    </source>
</evidence>
<dbReference type="STRING" id="870435.A0A0C3PB29"/>
<protein>
    <recommendedName>
        <fullName evidence="5">Metallo-beta-lactamase domain-containing protein</fullName>
    </recommendedName>
</protein>
<comment type="similarity">
    <text evidence="1">Belongs to the metallo-beta-lactamase superfamily. Glyoxalase II family.</text>
</comment>
<keyword evidence="3" id="KW-0378">Hydrolase</keyword>
<dbReference type="GO" id="GO:0016787">
    <property type="term" value="F:hydrolase activity"/>
    <property type="evidence" value="ECO:0007669"/>
    <property type="project" value="UniProtKB-KW"/>
</dbReference>
<dbReference type="SUPFAM" id="SSF56281">
    <property type="entry name" value="Metallo-hydrolase/oxidoreductase"/>
    <property type="match status" value="1"/>
</dbReference>
<dbReference type="PANTHER" id="PTHR23131:SF0">
    <property type="entry name" value="ENDORIBONUCLEASE LACTB2"/>
    <property type="match status" value="1"/>
</dbReference>